<organism evidence="3 4">
    <name type="scientific">Infirmifilum lucidum</name>
    <dbReference type="NCBI Taxonomy" id="2776706"/>
    <lineage>
        <taxon>Archaea</taxon>
        <taxon>Thermoproteota</taxon>
        <taxon>Thermoprotei</taxon>
        <taxon>Thermofilales</taxon>
        <taxon>Thermofilaceae</taxon>
        <taxon>Infirmifilum</taxon>
    </lineage>
</organism>
<dbReference type="Gene3D" id="2.60.40.10">
    <property type="entry name" value="Immunoglobulins"/>
    <property type="match status" value="1"/>
</dbReference>
<evidence type="ECO:0000313" key="4">
    <source>
        <dbReference type="Proteomes" id="UP000594121"/>
    </source>
</evidence>
<keyword evidence="1" id="KW-0472">Membrane</keyword>
<evidence type="ECO:0000259" key="2">
    <source>
        <dbReference type="Pfam" id="PF10633"/>
    </source>
</evidence>
<dbReference type="Gene3D" id="2.60.40.1120">
    <property type="entry name" value="Carboxypeptidase-like, regulatory domain"/>
    <property type="match status" value="1"/>
</dbReference>
<sequence>MFKGVNYVRGMRLSGKTLSGLLQATLIAVVLTAQVGYGQSLLFFGRVTDTQMNPLQGAEIAVYSGNLLVALATTDKDGSFNLRIPPGTYVLRAYLKGYAPQQILLVATQERAGSLGTIVLEPAISLYTETTQFSMYQGDFLNLTLKLTNKGLDPLTVRLSLEMPGGWTGYFALPGGLQVGNIVIEAGSERTVFLNIRVPLNATGDARVNVVASWSNLSKKITYVFVVQPRKWNIVDFPATSLKAYPGAQLKVPMQITNPFPVDSEFRLSADTPQGWVSAIVDANNLGVGTVALKPRTSRQLFLILYIPPRTRTGVYPVFVYADYEGNRYTARLDISVESRFDLLNMTLTSARLNITGGSSSSIPVIIRNDGNMPTVILLRAVPNTPELRLTFSVSGQPAGSLYLLPGETRQVNLLVEASPYITPGTYEVKVYANGTTSTAEKTLLVSITGIRRLEVANYNFLVATAPGSIALYKIRVNNSGTYPLNSVTLRVDYAPQNFKLFIQPDKLSLLPGESGYFDVQVFVPSDAHEGAYNIQVTVEADGVSSTRVLVVWIRYETSVSFLVLMGSLVLVSFLLVFYGKKRFA</sequence>
<dbReference type="Pfam" id="PF10633">
    <property type="entry name" value="NPCBM_assoc"/>
    <property type="match status" value="1"/>
</dbReference>
<keyword evidence="1" id="KW-0812">Transmembrane</keyword>
<dbReference type="AlphaFoldDB" id="A0A7L9FHI7"/>
<dbReference type="InterPro" id="IPR018905">
    <property type="entry name" value="A-galactase_NEW3"/>
</dbReference>
<dbReference type="PANTHER" id="PTHR39198">
    <property type="entry name" value="HYPOTHETICAL MEMBRANE PROTEIN, CONSERVED"/>
    <property type="match status" value="1"/>
</dbReference>
<keyword evidence="3" id="KW-0121">Carboxypeptidase</keyword>
<feature type="transmembrane region" description="Helical" evidence="1">
    <location>
        <begin position="560"/>
        <end position="579"/>
    </location>
</feature>
<keyword evidence="3" id="KW-0378">Hydrolase</keyword>
<keyword evidence="4" id="KW-1185">Reference proteome</keyword>
<dbReference type="KEGG" id="thel:IG193_06825"/>
<dbReference type="InterPro" id="IPR008969">
    <property type="entry name" value="CarboxyPept-like_regulatory"/>
</dbReference>
<evidence type="ECO:0000256" key="1">
    <source>
        <dbReference type="SAM" id="Phobius"/>
    </source>
</evidence>
<dbReference type="Pfam" id="PF13620">
    <property type="entry name" value="CarboxypepD_reg"/>
    <property type="match status" value="1"/>
</dbReference>
<dbReference type="Proteomes" id="UP000594121">
    <property type="component" value="Chromosome"/>
</dbReference>
<dbReference type="RefSeq" id="WP_192818435.1">
    <property type="nucleotide sequence ID" value="NZ_CP062310.1"/>
</dbReference>
<feature type="domain" description="Alpha-galactosidase NEW3" evidence="2">
    <location>
        <begin position="467"/>
        <end position="540"/>
    </location>
</feature>
<dbReference type="EMBL" id="CP062310">
    <property type="protein sequence ID" value="QOJ78463.1"/>
    <property type="molecule type" value="Genomic_DNA"/>
</dbReference>
<dbReference type="GO" id="GO:0004180">
    <property type="term" value="F:carboxypeptidase activity"/>
    <property type="evidence" value="ECO:0007669"/>
    <property type="project" value="UniProtKB-KW"/>
</dbReference>
<gene>
    <name evidence="3" type="ORF">IG193_06825</name>
</gene>
<accession>A0A7L9FHI7</accession>
<keyword evidence="1" id="KW-1133">Transmembrane helix</keyword>
<dbReference type="InterPro" id="IPR013783">
    <property type="entry name" value="Ig-like_fold"/>
</dbReference>
<keyword evidence="3" id="KW-0645">Protease</keyword>
<evidence type="ECO:0000313" key="3">
    <source>
        <dbReference type="EMBL" id="QOJ78463.1"/>
    </source>
</evidence>
<reference evidence="3 4" key="1">
    <citation type="submission" date="2020-10" db="EMBL/GenBank/DDBJ databases">
        <title>Thermofilum lucidum 3507LT sp. nov. a novel member of Thermofilaceae family isolated from Chile hot spring, and proposal of description order Thermofilales.</title>
        <authorList>
            <person name="Zayulina K.S."/>
            <person name="Elcheninov A.G."/>
            <person name="Toshchakov S.V."/>
            <person name="Kublanov I.V."/>
        </authorList>
    </citation>
    <scope>NUCLEOTIDE SEQUENCE [LARGE SCALE GENOMIC DNA]</scope>
    <source>
        <strain evidence="3 4">3507LT</strain>
    </source>
</reference>
<proteinExistence type="predicted"/>
<dbReference type="PANTHER" id="PTHR39198:SF1">
    <property type="entry name" value="ALPHA-GALACTOSIDASE NEW3 DOMAIN-CONTAINING PROTEIN"/>
    <property type="match status" value="1"/>
</dbReference>
<protein>
    <submittedName>
        <fullName evidence="3">Carboxypeptidase regulatory-like domain-containing protein</fullName>
    </submittedName>
</protein>
<dbReference type="SUPFAM" id="SSF49464">
    <property type="entry name" value="Carboxypeptidase regulatory domain-like"/>
    <property type="match status" value="1"/>
</dbReference>
<dbReference type="GeneID" id="59149595"/>
<dbReference type="InParanoid" id="A0A7L9FHI7"/>
<name>A0A7L9FHI7_9CREN</name>